<feature type="non-terminal residue" evidence="1">
    <location>
        <position position="170"/>
    </location>
</feature>
<dbReference type="EMBL" id="JADCUA010000067">
    <property type="protein sequence ID" value="KAH9828554.1"/>
    <property type="molecule type" value="Genomic_DNA"/>
</dbReference>
<dbReference type="Proteomes" id="UP000814176">
    <property type="component" value="Unassembled WGS sequence"/>
</dbReference>
<keyword evidence="2" id="KW-1185">Reference proteome</keyword>
<dbReference type="GeneID" id="72000408"/>
<accession>A0ABQ8JY92</accession>
<sequence length="170" mass="19944">IPTLEAMNTKNLTRPDNVFASKGLADSLLECRTALDLRPPATDHFPVVTTLQLDLPHSTPRTFRNFRKVEWPEFRTKLVLRLQDLPDVEKGIPTKESFNTILDALMNALTETIEETVPETKPPPFAKRWYSKELNNLRREVGRLGRRAWKLREFPDHPIHREYRSLRNRY</sequence>
<dbReference type="RefSeq" id="XP_047772237.1">
    <property type="nucleotide sequence ID" value="XM_047919676.1"/>
</dbReference>
<evidence type="ECO:0000313" key="1">
    <source>
        <dbReference type="EMBL" id="KAH9828554.1"/>
    </source>
</evidence>
<gene>
    <name evidence="1" type="ORF">C8Q71DRAFT_672091</name>
</gene>
<feature type="non-terminal residue" evidence="1">
    <location>
        <position position="1"/>
    </location>
</feature>
<comment type="caution">
    <text evidence="1">The sequence shown here is derived from an EMBL/GenBank/DDBJ whole genome shotgun (WGS) entry which is preliminary data.</text>
</comment>
<evidence type="ECO:0008006" key="3">
    <source>
        <dbReference type="Google" id="ProtNLM"/>
    </source>
</evidence>
<organism evidence="1 2">
    <name type="scientific">Rhodofomes roseus</name>
    <dbReference type="NCBI Taxonomy" id="34475"/>
    <lineage>
        <taxon>Eukaryota</taxon>
        <taxon>Fungi</taxon>
        <taxon>Dikarya</taxon>
        <taxon>Basidiomycota</taxon>
        <taxon>Agaricomycotina</taxon>
        <taxon>Agaricomycetes</taxon>
        <taxon>Polyporales</taxon>
        <taxon>Rhodofomes</taxon>
    </lineage>
</organism>
<proteinExistence type="predicted"/>
<evidence type="ECO:0000313" key="2">
    <source>
        <dbReference type="Proteomes" id="UP000814176"/>
    </source>
</evidence>
<name>A0ABQ8JY92_9APHY</name>
<reference evidence="1 2" key="1">
    <citation type="journal article" date="2021" name="Environ. Microbiol.">
        <title>Gene family expansions and transcriptome signatures uncover fungal adaptations to wood decay.</title>
        <authorList>
            <person name="Hage H."/>
            <person name="Miyauchi S."/>
            <person name="Viragh M."/>
            <person name="Drula E."/>
            <person name="Min B."/>
            <person name="Chaduli D."/>
            <person name="Navarro D."/>
            <person name="Favel A."/>
            <person name="Norest M."/>
            <person name="Lesage-Meessen L."/>
            <person name="Balint B."/>
            <person name="Merenyi Z."/>
            <person name="de Eugenio L."/>
            <person name="Morin E."/>
            <person name="Martinez A.T."/>
            <person name="Baldrian P."/>
            <person name="Stursova M."/>
            <person name="Martinez M.J."/>
            <person name="Novotny C."/>
            <person name="Magnuson J.K."/>
            <person name="Spatafora J.W."/>
            <person name="Maurice S."/>
            <person name="Pangilinan J."/>
            <person name="Andreopoulos W."/>
            <person name="LaButti K."/>
            <person name="Hundley H."/>
            <person name="Na H."/>
            <person name="Kuo A."/>
            <person name="Barry K."/>
            <person name="Lipzen A."/>
            <person name="Henrissat B."/>
            <person name="Riley R."/>
            <person name="Ahrendt S."/>
            <person name="Nagy L.G."/>
            <person name="Grigoriev I.V."/>
            <person name="Martin F."/>
            <person name="Rosso M.N."/>
        </authorList>
    </citation>
    <scope>NUCLEOTIDE SEQUENCE [LARGE SCALE GENOMIC DNA]</scope>
    <source>
        <strain evidence="1 2">CIRM-BRFM 1785</strain>
    </source>
</reference>
<protein>
    <recommendedName>
        <fullName evidence="3">RNA-directed DNA polymerase from transposon X-element</fullName>
    </recommendedName>
</protein>